<feature type="compositionally biased region" description="Polar residues" evidence="1">
    <location>
        <begin position="176"/>
        <end position="201"/>
    </location>
</feature>
<feature type="compositionally biased region" description="Low complexity" evidence="1">
    <location>
        <begin position="1059"/>
        <end position="1068"/>
    </location>
</feature>
<organism evidence="2 3">
    <name type="scientific">Meripilus lineatus</name>
    <dbReference type="NCBI Taxonomy" id="2056292"/>
    <lineage>
        <taxon>Eukaryota</taxon>
        <taxon>Fungi</taxon>
        <taxon>Dikarya</taxon>
        <taxon>Basidiomycota</taxon>
        <taxon>Agaricomycotina</taxon>
        <taxon>Agaricomycetes</taxon>
        <taxon>Polyporales</taxon>
        <taxon>Meripilaceae</taxon>
        <taxon>Meripilus</taxon>
    </lineage>
</organism>
<feature type="compositionally biased region" description="Polar residues" evidence="1">
    <location>
        <begin position="530"/>
        <end position="542"/>
    </location>
</feature>
<feature type="compositionally biased region" description="Acidic residues" evidence="1">
    <location>
        <begin position="1083"/>
        <end position="1099"/>
    </location>
</feature>
<feature type="compositionally biased region" description="Polar residues" evidence="1">
    <location>
        <begin position="887"/>
        <end position="915"/>
    </location>
</feature>
<accession>A0AAD5UX76</accession>
<dbReference type="EMBL" id="JANAWD010000389">
    <property type="protein sequence ID" value="KAJ3480205.1"/>
    <property type="molecule type" value="Genomic_DNA"/>
</dbReference>
<name>A0AAD5UX76_9APHY</name>
<evidence type="ECO:0000313" key="2">
    <source>
        <dbReference type="EMBL" id="KAJ3480205.1"/>
    </source>
</evidence>
<feature type="compositionally biased region" description="Acidic residues" evidence="1">
    <location>
        <begin position="101"/>
        <end position="112"/>
    </location>
</feature>
<protein>
    <submittedName>
        <fullName evidence="2">Uncharacterized protein</fullName>
    </submittedName>
</protein>
<feature type="region of interest" description="Disordered" evidence="1">
    <location>
        <begin position="92"/>
        <end position="114"/>
    </location>
</feature>
<sequence>MASSCRGIATKNDPFYVTFPPQDDARKGFPFFAGRASPSPAMIVILFWAYRICPGFVSSPPDIPPEKSHVSGLDLTPAKRYRIGTPPQVLGKQKREIPLNEYDDGDSDDDDNAVGRSVAFWGACRPIPAGNWHPRKIRRADEGPNYGSDKLASDVDMADNHGPPFIEESTAPATLETPSTHTLDPSPATSEDNTEGHTPSSISYHAWDLSWVDQAVSPGRSSNGVTAVLNNPTRPSQPLLSKTGSPKGKEKARADAPTGAQEPFSTPAQVLDIPHLSSNGSGTQQVPSDDQLPDPHTPHDRVQPTAGFDVIAPSSINQSHMAAPTEVVLNTEACTIPVHGPLPGQNSMRQEGAFSASFFSSGNHGHDQPPGSSKPSDQSTPQLQRTTNHTYPPPAATEPPPVTTEVESVQVLHTPTYAATFSDYDPQSSAVPFSASGLATHNRPSSVTPPSPPYSVPASSPPEDFKVKSIARVPQASVNTLLPIANQVPSDVSTADTTPHSSTGVEILVDGAHAHQPQGLSGMTPDNKEYSASSTAPLVSNRSPERVVEDRGYGTEQEVASSTPTFHLSSPDVTSAPATNTEIPQHVASEPLFLDSPPTTDVKDHGTISSTNVDVSNQGAPSGMVSADDELPNLGFVRDGGPSYDATLPDPYQGLYMFEVQHDRDESGSWDVSQTPLVAVQDPFTTLGQELSSQTPFNATPAGLAGSLSATLTQQAPPPASLSLHATPDACTALYNPDNGPDMDSSLIGSHSSTHPQLMQNAVPCPTLPSEASSSTFTPTSAFPVPSGSSQPPHTAPICQTAVPAEVNALTNSTRSLRPLPSRGSNTGPMHAVLPPQPQPLPAEVPRNFHQFSFQAHTAPFIGTQSLALPTIPAHYQTAGLHPHDPFSSSAYPTPCQATNPNMQQQVPENVSSTGPALRPPSPTSSNTAPMDVDDPIRGSATQPPPRTPHSTSRTPAQFHAGPNPPTNRTPAPHDQTSEAGPSVEPIARALSESFNQTMKDMVSGVGGAVKELFQGLSAEVKELNSSLRLVQDQVKHLSQPSERSQDQQSRGQPHAPRARNSQQASSRSRSKGQPRLRRTEEGLDNSDDSDDADDESQEEVTPRRVGLPKRRTHTMNKFSADVQAHFNTLLGRQRRDPIDITKIPRPAEIRAYLPEEGDAVTVDNFRPDFSNPPNSGWNQSVANVFAGDFQASHPAWKVTHDRVAKACRTYIKSLSRRYRTQIAAAKAQQEKLARRDQRKRLCLHRRIEAAQLYAPHHALMLEYLGVNGMSSDETDPEQGPDKQYNVLVKPWLSASVVTFKRSFDALQRRHRKLGAADNSFQGSRPHLRNITDKTDTTRPPVKRLPANAYNAEWLSKQSNAFKEELDMKANYNFTLEEDLQE</sequence>
<feature type="region of interest" description="Disordered" evidence="1">
    <location>
        <begin position="515"/>
        <end position="578"/>
    </location>
</feature>
<feature type="region of interest" description="Disordered" evidence="1">
    <location>
        <begin position="357"/>
        <end position="407"/>
    </location>
</feature>
<feature type="region of interest" description="Disordered" evidence="1">
    <location>
        <begin position="222"/>
        <end position="305"/>
    </location>
</feature>
<feature type="compositionally biased region" description="Polar residues" evidence="1">
    <location>
        <begin position="222"/>
        <end position="244"/>
    </location>
</feature>
<feature type="compositionally biased region" description="Low complexity" evidence="1">
    <location>
        <begin position="769"/>
        <end position="787"/>
    </location>
</feature>
<reference evidence="2" key="1">
    <citation type="submission" date="2022-07" db="EMBL/GenBank/DDBJ databases">
        <title>Genome Sequence of Physisporinus lineatus.</title>
        <authorList>
            <person name="Buettner E."/>
        </authorList>
    </citation>
    <scope>NUCLEOTIDE SEQUENCE</scope>
    <source>
        <strain evidence="2">VT162</strain>
    </source>
</reference>
<proteinExistence type="predicted"/>
<feature type="compositionally biased region" description="Basic and acidic residues" evidence="1">
    <location>
        <begin position="543"/>
        <end position="553"/>
    </location>
</feature>
<feature type="region of interest" description="Disordered" evidence="1">
    <location>
        <begin position="435"/>
        <end position="461"/>
    </location>
</feature>
<feature type="compositionally biased region" description="Polar residues" evidence="1">
    <location>
        <begin position="558"/>
        <end position="578"/>
    </location>
</feature>
<gene>
    <name evidence="2" type="ORF">NLI96_g8521</name>
</gene>
<feature type="region of interest" description="Disordered" evidence="1">
    <location>
        <begin position="131"/>
        <end position="201"/>
    </location>
</feature>
<evidence type="ECO:0000313" key="3">
    <source>
        <dbReference type="Proteomes" id="UP001212997"/>
    </source>
</evidence>
<feature type="compositionally biased region" description="Pro residues" evidence="1">
    <location>
        <begin position="391"/>
        <end position="402"/>
    </location>
</feature>
<evidence type="ECO:0000256" key="1">
    <source>
        <dbReference type="SAM" id="MobiDB-lite"/>
    </source>
</evidence>
<feature type="region of interest" description="Disordered" evidence="1">
    <location>
        <begin position="1033"/>
        <end position="1113"/>
    </location>
</feature>
<feature type="region of interest" description="Disordered" evidence="1">
    <location>
        <begin position="880"/>
        <end position="983"/>
    </location>
</feature>
<feature type="compositionally biased region" description="Polar residues" evidence="1">
    <location>
        <begin position="1037"/>
        <end position="1052"/>
    </location>
</feature>
<feature type="compositionally biased region" description="Polar residues" evidence="1">
    <location>
        <begin position="276"/>
        <end position="288"/>
    </location>
</feature>
<feature type="compositionally biased region" description="Polar residues" evidence="1">
    <location>
        <begin position="370"/>
        <end position="390"/>
    </location>
</feature>
<feature type="region of interest" description="Disordered" evidence="1">
    <location>
        <begin position="1318"/>
        <end position="1344"/>
    </location>
</feature>
<dbReference type="Proteomes" id="UP001212997">
    <property type="component" value="Unassembled WGS sequence"/>
</dbReference>
<comment type="caution">
    <text evidence="2">The sequence shown here is derived from an EMBL/GenBank/DDBJ whole genome shotgun (WGS) entry which is preliminary data.</text>
</comment>
<keyword evidence="3" id="KW-1185">Reference proteome</keyword>
<feature type="region of interest" description="Disordered" evidence="1">
    <location>
        <begin position="768"/>
        <end position="795"/>
    </location>
</feature>